<comment type="caution">
    <text evidence="1">The sequence shown here is derived from an EMBL/GenBank/DDBJ whole genome shotgun (WGS) entry which is preliminary data.</text>
</comment>
<reference evidence="1" key="1">
    <citation type="submission" date="2023-10" db="EMBL/GenBank/DDBJ databases">
        <authorList>
            <person name="Chen Y."/>
            <person name="Shah S."/>
            <person name="Dougan E. K."/>
            <person name="Thang M."/>
            <person name="Chan C."/>
        </authorList>
    </citation>
    <scope>NUCLEOTIDE SEQUENCE [LARGE SCALE GENOMIC DNA]</scope>
</reference>
<dbReference type="EMBL" id="CAUYUJ010000936">
    <property type="protein sequence ID" value="CAK0793303.1"/>
    <property type="molecule type" value="Genomic_DNA"/>
</dbReference>
<gene>
    <name evidence="1" type="ORF">PCOR1329_LOCUS3642</name>
</gene>
<organism evidence="1 2">
    <name type="scientific">Prorocentrum cordatum</name>
    <dbReference type="NCBI Taxonomy" id="2364126"/>
    <lineage>
        <taxon>Eukaryota</taxon>
        <taxon>Sar</taxon>
        <taxon>Alveolata</taxon>
        <taxon>Dinophyceae</taxon>
        <taxon>Prorocentrales</taxon>
        <taxon>Prorocentraceae</taxon>
        <taxon>Prorocentrum</taxon>
    </lineage>
</organism>
<evidence type="ECO:0000313" key="1">
    <source>
        <dbReference type="EMBL" id="CAK0793303.1"/>
    </source>
</evidence>
<evidence type="ECO:0000313" key="2">
    <source>
        <dbReference type="Proteomes" id="UP001189429"/>
    </source>
</evidence>
<dbReference type="InterPro" id="IPR029063">
    <property type="entry name" value="SAM-dependent_MTases_sf"/>
</dbReference>
<accession>A0ABN9PJW3</accession>
<keyword evidence="2" id="KW-1185">Reference proteome</keyword>
<proteinExistence type="predicted"/>
<name>A0ABN9PJW3_9DINO</name>
<dbReference type="Proteomes" id="UP001189429">
    <property type="component" value="Unassembled WGS sequence"/>
</dbReference>
<dbReference type="SUPFAM" id="SSF53335">
    <property type="entry name" value="S-adenosyl-L-methionine-dependent methyltransferases"/>
    <property type="match status" value="1"/>
</dbReference>
<sequence length="182" mass="19550">MRAGVSNVTGKAELWAATGRVDPDASLWPRDGVPSTVEKVVTLDLLMKKSVSEGRAFIAHIAVNGHEHAVLLGAKKSLKKKLIRFLIFEVSEYWEPAGHNLGASVQLLWNKGYACFALLPQPVPLSGPFLSEALSVGDGGPVWFNVLCARIDDQGLRRVLLALDPEAPDFFGQYAGPGNGSS</sequence>
<protein>
    <submittedName>
        <fullName evidence="1">Uncharacterized protein</fullName>
    </submittedName>
</protein>